<keyword evidence="2" id="KW-1185">Reference proteome</keyword>
<organism evidence="1 2">
    <name type="scientific">Corvus moneduloides</name>
    <name type="common">New Caledonian crow</name>
    <dbReference type="NCBI Taxonomy" id="1196302"/>
    <lineage>
        <taxon>Eukaryota</taxon>
        <taxon>Metazoa</taxon>
        <taxon>Chordata</taxon>
        <taxon>Craniata</taxon>
        <taxon>Vertebrata</taxon>
        <taxon>Euteleostomi</taxon>
        <taxon>Archelosauria</taxon>
        <taxon>Archosauria</taxon>
        <taxon>Dinosauria</taxon>
        <taxon>Saurischia</taxon>
        <taxon>Theropoda</taxon>
        <taxon>Coelurosauria</taxon>
        <taxon>Aves</taxon>
        <taxon>Neognathae</taxon>
        <taxon>Neoaves</taxon>
        <taxon>Telluraves</taxon>
        <taxon>Australaves</taxon>
        <taxon>Passeriformes</taxon>
        <taxon>Corvoidea</taxon>
        <taxon>Corvidae</taxon>
        <taxon>Corvus</taxon>
    </lineage>
</organism>
<accession>A0A8U7P4Z6</accession>
<evidence type="ECO:0000313" key="2">
    <source>
        <dbReference type="Proteomes" id="UP000694553"/>
    </source>
</evidence>
<dbReference type="Proteomes" id="UP000694553">
    <property type="component" value="Unassembled WGS sequence"/>
</dbReference>
<reference evidence="1" key="3">
    <citation type="submission" date="2025-09" db="UniProtKB">
        <authorList>
            <consortium name="Ensembl"/>
        </authorList>
    </citation>
    <scope>IDENTIFICATION</scope>
</reference>
<dbReference type="AlphaFoldDB" id="A0A8U7P4Z6"/>
<reference evidence="1" key="2">
    <citation type="submission" date="2025-08" db="UniProtKB">
        <authorList>
            <consortium name="Ensembl"/>
        </authorList>
    </citation>
    <scope>IDENTIFICATION</scope>
</reference>
<proteinExistence type="predicted"/>
<evidence type="ECO:0000313" key="1">
    <source>
        <dbReference type="Ensembl" id="ENSCMUP00000033821.1"/>
    </source>
</evidence>
<name>A0A8U7P4Z6_CORMO</name>
<protein>
    <submittedName>
        <fullName evidence="1">Uncharacterized protein</fullName>
    </submittedName>
</protein>
<reference evidence="2" key="1">
    <citation type="submission" date="2019-10" db="EMBL/GenBank/DDBJ databases">
        <title>Corvus moneduloides (New Caledonian crow) genome, bCorMon1, primary haplotype.</title>
        <authorList>
            <person name="Rutz C."/>
            <person name="Fungtammasan C."/>
            <person name="Mountcastle J."/>
            <person name="Formenti G."/>
            <person name="Chow W."/>
            <person name="Howe K."/>
            <person name="Steele M.P."/>
            <person name="Fernandes J."/>
            <person name="Gilbert M.T.P."/>
            <person name="Fedrigo O."/>
            <person name="Jarvis E.D."/>
            <person name="Gemmell N."/>
        </authorList>
    </citation>
    <scope>NUCLEOTIDE SEQUENCE [LARGE SCALE GENOMIC DNA]</scope>
</reference>
<sequence>MVISGGLSFTSMAQHQLRELAAVRALLHLHREILVSLQLVALQRVTAHVRVVSHAHGKTGTGRSQLVDLQMKFVSPKTWCIVIHVLDVYLDVENVQRVVHQRLEADRAGRRLAAHLLPVQPLIHVQVPVFLIHREVFQLLFAGRRHLQLARRQLVRAEPQVPRQRPHERASAQLLGDGVADPLRRQGNICVGVVYNTLKHIEGEVIAILSWFGCGGTFKGRVVHTSLGQVSQSPIHPDIELFQTQHINIFSGQPLPMSHHPH</sequence>
<dbReference type="OMA" id="RVGSHVQ"/>
<dbReference type="Ensembl" id="ENSCMUT00000035218.1">
    <property type="protein sequence ID" value="ENSCMUP00000033821.1"/>
    <property type="gene ID" value="ENSCMUG00000016953.1"/>
</dbReference>